<reference evidence="3" key="2">
    <citation type="submission" date="2013-12" db="EMBL/GenBank/DDBJ databases">
        <authorList>
            <person name="Yu Y."/>
            <person name="Lee S."/>
            <person name="de Baynast K."/>
            <person name="Wissotski M."/>
            <person name="Liu L."/>
            <person name="Talag J."/>
            <person name="Goicoechea J."/>
            <person name="Angelova A."/>
            <person name="Jetty R."/>
            <person name="Kudrna D."/>
            <person name="Golser W."/>
            <person name="Rivera L."/>
            <person name="Zhang J."/>
            <person name="Wing R."/>
        </authorList>
    </citation>
    <scope>NUCLEOTIDE SEQUENCE</scope>
</reference>
<name>A0A0D9WWM5_9ORYZ</name>
<dbReference type="Gramene" id="LPERR07G05730.1">
    <property type="protein sequence ID" value="LPERR07G05730.1"/>
    <property type="gene ID" value="LPERR07G05730"/>
</dbReference>
<evidence type="ECO:0000256" key="1">
    <source>
        <dbReference type="SAM" id="MobiDB-lite"/>
    </source>
</evidence>
<proteinExistence type="predicted"/>
<dbReference type="EnsemblPlants" id="LPERR07G05730.1">
    <property type="protein sequence ID" value="LPERR07G05730.1"/>
    <property type="gene ID" value="LPERR07G05730"/>
</dbReference>
<dbReference type="Proteomes" id="UP000032180">
    <property type="component" value="Chromosome 7"/>
</dbReference>
<dbReference type="HOGENOM" id="CLU_2349831_0_0_1"/>
<protein>
    <submittedName>
        <fullName evidence="2">Uncharacterized protein</fullName>
    </submittedName>
</protein>
<reference evidence="2" key="3">
    <citation type="submission" date="2015-04" db="UniProtKB">
        <authorList>
            <consortium name="EnsemblPlants"/>
        </authorList>
    </citation>
    <scope>IDENTIFICATION</scope>
</reference>
<accession>A0A0D9WWM5</accession>
<feature type="region of interest" description="Disordered" evidence="1">
    <location>
        <begin position="71"/>
        <end position="97"/>
    </location>
</feature>
<reference evidence="2 3" key="1">
    <citation type="submission" date="2012-08" db="EMBL/GenBank/DDBJ databases">
        <title>Oryza genome evolution.</title>
        <authorList>
            <person name="Wing R.A."/>
        </authorList>
    </citation>
    <scope>NUCLEOTIDE SEQUENCE</scope>
</reference>
<dbReference type="AlphaFoldDB" id="A0A0D9WWM5"/>
<evidence type="ECO:0000313" key="2">
    <source>
        <dbReference type="EnsemblPlants" id="LPERR07G05730.1"/>
    </source>
</evidence>
<evidence type="ECO:0000313" key="3">
    <source>
        <dbReference type="Proteomes" id="UP000032180"/>
    </source>
</evidence>
<keyword evidence="3" id="KW-1185">Reference proteome</keyword>
<sequence>MELITYSSEPIMLKIYFFSNTLMAVKSNQSMKHPTSSFARIDFPLPTPLKLLKSVCISYRQKLGHVQEPIAGLPARHAPPAGGRTASRAWSAHKREL</sequence>
<organism evidence="2 3">
    <name type="scientific">Leersia perrieri</name>
    <dbReference type="NCBI Taxonomy" id="77586"/>
    <lineage>
        <taxon>Eukaryota</taxon>
        <taxon>Viridiplantae</taxon>
        <taxon>Streptophyta</taxon>
        <taxon>Embryophyta</taxon>
        <taxon>Tracheophyta</taxon>
        <taxon>Spermatophyta</taxon>
        <taxon>Magnoliopsida</taxon>
        <taxon>Liliopsida</taxon>
        <taxon>Poales</taxon>
        <taxon>Poaceae</taxon>
        <taxon>BOP clade</taxon>
        <taxon>Oryzoideae</taxon>
        <taxon>Oryzeae</taxon>
        <taxon>Oryzinae</taxon>
        <taxon>Leersia</taxon>
    </lineage>
</organism>